<dbReference type="EMBL" id="JAGINU010000001">
    <property type="protein sequence ID" value="MBP2368973.1"/>
    <property type="molecule type" value="Genomic_DNA"/>
</dbReference>
<protein>
    <submittedName>
        <fullName evidence="1">SAM-dependent methyltransferase</fullName>
    </submittedName>
</protein>
<name>A0ABS4VYM1_9PSEU</name>
<dbReference type="InterPro" id="IPR029063">
    <property type="entry name" value="SAM-dependent_MTases_sf"/>
</dbReference>
<dbReference type="SUPFAM" id="SSF53335">
    <property type="entry name" value="S-adenosyl-L-methionine-dependent methyltransferases"/>
    <property type="match status" value="1"/>
</dbReference>
<keyword evidence="1" id="KW-0489">Methyltransferase</keyword>
<dbReference type="RefSeq" id="WP_307862545.1">
    <property type="nucleotide sequence ID" value="NZ_JAGINU010000001.1"/>
</dbReference>
<reference evidence="1 2" key="1">
    <citation type="submission" date="2021-03" db="EMBL/GenBank/DDBJ databases">
        <title>Sequencing the genomes of 1000 actinobacteria strains.</title>
        <authorList>
            <person name="Klenk H.-P."/>
        </authorList>
    </citation>
    <scope>NUCLEOTIDE SEQUENCE [LARGE SCALE GENOMIC DNA]</scope>
    <source>
        <strain evidence="1 2">DSM 45256</strain>
    </source>
</reference>
<comment type="caution">
    <text evidence="1">The sequence shown here is derived from an EMBL/GenBank/DDBJ whole genome shotgun (WGS) entry which is preliminary data.</text>
</comment>
<gene>
    <name evidence="1" type="ORF">JOF36_004669</name>
</gene>
<evidence type="ECO:0000313" key="2">
    <source>
        <dbReference type="Proteomes" id="UP001519295"/>
    </source>
</evidence>
<proteinExistence type="predicted"/>
<dbReference type="Gene3D" id="3.40.50.150">
    <property type="entry name" value="Vaccinia Virus protein VP39"/>
    <property type="match status" value="1"/>
</dbReference>
<evidence type="ECO:0000313" key="1">
    <source>
        <dbReference type="EMBL" id="MBP2368973.1"/>
    </source>
</evidence>
<keyword evidence="1" id="KW-0808">Transferase</keyword>
<accession>A0ABS4VYM1</accession>
<sequence length="286" mass="29833">MTPPLQGPAGTETCPPAWLALREPADADARSPELAAVLAGSLVASPGAVLVRDLGCGTGSMARWLAPKLNPPGGQHWVLHDRDARLLEHAVATLPARVTGEADAGDLTRLDAAALAGTALVVASALLDLLTAGEADDLAGACVAAGCPALLTLSVTGRVQLDPVDPLDAELAAAFNAHQRRRVGARRLLGPDAIDAAVTAFRRRGALVRTAAAPWRLGPDRAELVREWLAGRLDAACAQRPELAEHAGAYRDRRRRELARGRLTVTVEHTDLLAVPDGAAVAQDRP</sequence>
<dbReference type="GO" id="GO:0032259">
    <property type="term" value="P:methylation"/>
    <property type="evidence" value="ECO:0007669"/>
    <property type="project" value="UniProtKB-KW"/>
</dbReference>
<dbReference type="Proteomes" id="UP001519295">
    <property type="component" value="Unassembled WGS sequence"/>
</dbReference>
<keyword evidence="2" id="KW-1185">Reference proteome</keyword>
<dbReference type="GO" id="GO:0008168">
    <property type="term" value="F:methyltransferase activity"/>
    <property type="evidence" value="ECO:0007669"/>
    <property type="project" value="UniProtKB-KW"/>
</dbReference>
<organism evidence="1 2">
    <name type="scientific">Pseudonocardia parietis</name>
    <dbReference type="NCBI Taxonomy" id="570936"/>
    <lineage>
        <taxon>Bacteria</taxon>
        <taxon>Bacillati</taxon>
        <taxon>Actinomycetota</taxon>
        <taxon>Actinomycetes</taxon>
        <taxon>Pseudonocardiales</taxon>
        <taxon>Pseudonocardiaceae</taxon>
        <taxon>Pseudonocardia</taxon>
    </lineage>
</organism>